<evidence type="ECO:0000256" key="2">
    <source>
        <dbReference type="NCBIfam" id="TIGR03664"/>
    </source>
</evidence>
<dbReference type="RefSeq" id="WP_146273222.1">
    <property type="nucleotide sequence ID" value="NZ_VOEI01000007.1"/>
</dbReference>
<comment type="function">
    <text evidence="1">Catalyzes the hydrolysis of futalosine (FL) to dehypoxanthine futalosine (DHFL) and hypoxanthine, a step in the biosynthesis of menaquinone (MK, vitamin K2).</text>
</comment>
<dbReference type="InterPro" id="IPR035994">
    <property type="entry name" value="Nucleoside_phosphorylase_sf"/>
</dbReference>
<name>A0A563TYA9_9SPHI</name>
<proteinExistence type="inferred from homology"/>
<evidence type="ECO:0000256" key="1">
    <source>
        <dbReference type="HAMAP-Rule" id="MF_00991"/>
    </source>
</evidence>
<dbReference type="Pfam" id="PF01048">
    <property type="entry name" value="PNP_UDP_1"/>
    <property type="match status" value="1"/>
</dbReference>
<dbReference type="GO" id="GO:0009116">
    <property type="term" value="P:nucleoside metabolic process"/>
    <property type="evidence" value="ECO:0007669"/>
    <property type="project" value="InterPro"/>
</dbReference>
<dbReference type="EMBL" id="VOEI01000007">
    <property type="protein sequence ID" value="TWR24345.1"/>
    <property type="molecule type" value="Genomic_DNA"/>
</dbReference>
<keyword evidence="5" id="KW-1185">Reference proteome</keyword>
<dbReference type="PANTHER" id="PTHR46832:SF2">
    <property type="entry name" value="FUTALOSINE HYDROLASE"/>
    <property type="match status" value="1"/>
</dbReference>
<dbReference type="PANTHER" id="PTHR46832">
    <property type="entry name" value="5'-METHYLTHIOADENOSINE/S-ADENOSYLHOMOCYSTEINE NUCLEOSIDASE"/>
    <property type="match status" value="1"/>
</dbReference>
<comment type="caution">
    <text evidence="4">The sequence shown here is derived from an EMBL/GenBank/DDBJ whole genome shotgun (WGS) entry which is preliminary data.</text>
</comment>
<organism evidence="4 5">
    <name type="scientific">Mucilaginibacter achroorhodeus</name>
    <dbReference type="NCBI Taxonomy" id="2599294"/>
    <lineage>
        <taxon>Bacteria</taxon>
        <taxon>Pseudomonadati</taxon>
        <taxon>Bacteroidota</taxon>
        <taxon>Sphingobacteriia</taxon>
        <taxon>Sphingobacteriales</taxon>
        <taxon>Sphingobacteriaceae</taxon>
        <taxon>Mucilaginibacter</taxon>
    </lineage>
</organism>
<dbReference type="UniPathway" id="UPA00079"/>
<reference evidence="4 5" key="1">
    <citation type="submission" date="2019-07" db="EMBL/GenBank/DDBJ databases">
        <authorList>
            <person name="Kim J."/>
        </authorList>
    </citation>
    <scope>NUCLEOTIDE SEQUENCE [LARGE SCALE GENOMIC DNA]</scope>
    <source>
        <strain evidence="4 5">MJ1a</strain>
    </source>
</reference>
<dbReference type="GO" id="GO:0008782">
    <property type="term" value="F:adenosylhomocysteine nucleosidase activity"/>
    <property type="evidence" value="ECO:0007669"/>
    <property type="project" value="TreeGrafter"/>
</dbReference>
<dbReference type="Proteomes" id="UP000318010">
    <property type="component" value="Unassembled WGS sequence"/>
</dbReference>
<comment type="catalytic activity">
    <reaction evidence="1">
        <text>futalosine + H2O = dehypoxanthine futalosine + hypoxanthine</text>
        <dbReference type="Rhea" id="RHEA:25904"/>
        <dbReference type="ChEBI" id="CHEBI:15377"/>
        <dbReference type="ChEBI" id="CHEBI:17368"/>
        <dbReference type="ChEBI" id="CHEBI:58863"/>
        <dbReference type="ChEBI" id="CHEBI:58864"/>
        <dbReference type="EC" id="3.2.2.26"/>
    </reaction>
</comment>
<accession>A0A563TYA9</accession>
<comment type="pathway">
    <text evidence="1">Quinol/quinone metabolism; menaquinone biosynthesis.</text>
</comment>
<evidence type="ECO:0000259" key="3">
    <source>
        <dbReference type="Pfam" id="PF01048"/>
    </source>
</evidence>
<protein>
    <recommendedName>
        <fullName evidence="1 2">Futalosine hydrolase</fullName>
        <shortName evidence="1">FL hydrolase</shortName>
        <ecNumber evidence="1 2">3.2.2.26</ecNumber>
    </recommendedName>
    <alternativeName>
        <fullName evidence="1">Futalosine nucleosidase</fullName>
    </alternativeName>
    <alternativeName>
        <fullName evidence="1">Menaquinone biosynthetic enzyme MqnB</fullName>
    </alternativeName>
</protein>
<dbReference type="GO" id="GO:0019284">
    <property type="term" value="P:L-methionine salvage from S-adenosylmethionine"/>
    <property type="evidence" value="ECO:0007669"/>
    <property type="project" value="TreeGrafter"/>
</dbReference>
<feature type="domain" description="Nucleoside phosphorylase" evidence="3">
    <location>
        <begin position="3"/>
        <end position="216"/>
    </location>
</feature>
<dbReference type="SUPFAM" id="SSF53167">
    <property type="entry name" value="Purine and uridine phosphorylases"/>
    <property type="match status" value="1"/>
</dbReference>
<dbReference type="AlphaFoldDB" id="A0A563TYA9"/>
<dbReference type="GO" id="GO:0009234">
    <property type="term" value="P:menaquinone biosynthetic process"/>
    <property type="evidence" value="ECO:0007669"/>
    <property type="project" value="UniProtKB-UniRule"/>
</dbReference>
<sequence length="223" mass="24217">MRVLFVAATEFEVGELKSKVKSQKSKQNNDGQGGQLPIDNCQLLITGVGMVATAYALGRELSTNRYDLAVNLGIAGSFDRNIALGEVVEVIIDTLAELGAEDDEKFLPIDEMGFGKGAFAASRSLNEIADLGLKNCSAITVNTVHGNEHSIAKLKQRMNVEIESMEGAAFFYACTEAKVACFQLRSVSNYVEKRNRDNWQIGLAVKNLNEVAIRLLDALAAQN</sequence>
<dbReference type="GO" id="GO:0005829">
    <property type="term" value="C:cytosol"/>
    <property type="evidence" value="ECO:0007669"/>
    <property type="project" value="TreeGrafter"/>
</dbReference>
<keyword evidence="1" id="KW-0474">Menaquinone biosynthesis</keyword>
<dbReference type="OrthoDB" id="9788270at2"/>
<evidence type="ECO:0000313" key="5">
    <source>
        <dbReference type="Proteomes" id="UP000318010"/>
    </source>
</evidence>
<keyword evidence="1 4" id="KW-0378">Hydrolase</keyword>
<keyword evidence="4" id="KW-0326">Glycosidase</keyword>
<gene>
    <name evidence="1 4" type="primary">mqnB</name>
    <name evidence="4" type="ORF">FPZ42_17890</name>
</gene>
<dbReference type="Gene3D" id="3.40.50.1580">
    <property type="entry name" value="Nucleoside phosphorylase domain"/>
    <property type="match status" value="1"/>
</dbReference>
<comment type="similarity">
    <text evidence="1">Belongs to the PNP/UDP phosphorylase family. Futalosine hydrolase subfamily.</text>
</comment>
<evidence type="ECO:0000313" key="4">
    <source>
        <dbReference type="EMBL" id="TWR24345.1"/>
    </source>
</evidence>
<dbReference type="InterPro" id="IPR019963">
    <property type="entry name" value="FL_hydrolase_MqnB"/>
</dbReference>
<dbReference type="GO" id="GO:0008930">
    <property type="term" value="F:methylthioadenosine nucleosidase activity"/>
    <property type="evidence" value="ECO:0007669"/>
    <property type="project" value="TreeGrafter"/>
</dbReference>
<dbReference type="InterPro" id="IPR000845">
    <property type="entry name" value="Nucleoside_phosphorylase_d"/>
</dbReference>
<dbReference type="NCBIfam" id="TIGR03664">
    <property type="entry name" value="fut_nucase"/>
    <property type="match status" value="1"/>
</dbReference>
<dbReference type="EC" id="3.2.2.26" evidence="1 2"/>
<dbReference type="HAMAP" id="MF_00991">
    <property type="entry name" value="MqnB"/>
    <property type="match status" value="1"/>
</dbReference>